<comment type="function">
    <text evidence="9">Part of the high-affinity ATP-driven potassium transport (or Kdp) system, which catalyzes the hydrolysis of ATP coupled with the electrogenic transport of potassium into the cytoplasm. This subunit binds the extracellular potassium ions and delivers the ions to the membrane domain of KdpB through an intramembrane tunnel.</text>
</comment>
<organism evidence="10 11">
    <name type="scientific">Leuconostoc lactis</name>
    <dbReference type="NCBI Taxonomy" id="1246"/>
    <lineage>
        <taxon>Bacteria</taxon>
        <taxon>Bacillati</taxon>
        <taxon>Bacillota</taxon>
        <taxon>Bacilli</taxon>
        <taxon>Lactobacillales</taxon>
        <taxon>Lactobacillaceae</taxon>
        <taxon>Leuconostoc</taxon>
    </lineage>
</organism>
<keyword evidence="7 9" id="KW-0406">Ion transport</keyword>
<keyword evidence="6 9" id="KW-1133">Transmembrane helix</keyword>
<feature type="transmembrane region" description="Helical" evidence="9">
    <location>
        <begin position="473"/>
        <end position="499"/>
    </location>
</feature>
<keyword evidence="8 9" id="KW-0472">Membrane</keyword>
<dbReference type="HAMAP" id="MF_00275">
    <property type="entry name" value="KdpA"/>
    <property type="match status" value="1"/>
</dbReference>
<feature type="transmembrane region" description="Helical" evidence="9">
    <location>
        <begin position="250"/>
        <end position="271"/>
    </location>
</feature>
<reference evidence="10 11" key="1">
    <citation type="submission" date="2019-12" db="EMBL/GenBank/DDBJ databases">
        <title>Complete genome sequence of Leuconostoc lactis strain AVN1 provides insights into metabolic potential.</title>
        <authorList>
            <person name="Besrour N."/>
            <person name="Najjari A."/>
            <person name="Fhoula I."/>
            <person name="Jaballah S."/>
            <person name="Klibi N."/>
            <person name="Ouzari H.I."/>
        </authorList>
    </citation>
    <scope>NUCLEOTIDE SEQUENCE [LARGE SCALE GENOMIC DNA]</scope>
    <source>
        <strain evidence="10 11">AVN1</strain>
    </source>
</reference>
<dbReference type="PANTHER" id="PTHR30607">
    <property type="entry name" value="POTASSIUM-TRANSPORTING ATPASE A CHAIN"/>
    <property type="match status" value="1"/>
</dbReference>
<dbReference type="PANTHER" id="PTHR30607:SF2">
    <property type="entry name" value="POTASSIUM-TRANSPORTING ATPASE POTASSIUM-BINDING SUBUNIT"/>
    <property type="match status" value="1"/>
</dbReference>
<comment type="subcellular location">
    <subcellularLocation>
        <location evidence="9">Cell membrane</location>
        <topology evidence="9">Multi-pass membrane protein</topology>
    </subcellularLocation>
</comment>
<protein>
    <recommendedName>
        <fullName evidence="9">Potassium-transporting ATPase potassium-binding subunit</fullName>
    </recommendedName>
    <alternativeName>
        <fullName evidence="9">ATP phosphohydrolase [potassium-transporting] A chain</fullName>
    </alternativeName>
    <alternativeName>
        <fullName evidence="9">Potassium-binding and translocating subunit A</fullName>
    </alternativeName>
    <alternativeName>
        <fullName evidence="9">Potassium-translocating ATPase A chain</fullName>
    </alternativeName>
</protein>
<keyword evidence="4 9" id="KW-0812">Transmembrane</keyword>
<keyword evidence="1 9" id="KW-0813">Transport</keyword>
<dbReference type="Proteomes" id="UP000478636">
    <property type="component" value="Unassembled WGS sequence"/>
</dbReference>
<dbReference type="InterPro" id="IPR004623">
    <property type="entry name" value="KdpA"/>
</dbReference>
<evidence type="ECO:0000256" key="8">
    <source>
        <dbReference type="ARBA" id="ARBA00023136"/>
    </source>
</evidence>
<feature type="transmembrane region" description="Helical" evidence="9">
    <location>
        <begin position="411"/>
        <end position="432"/>
    </location>
</feature>
<feature type="transmembrane region" description="Helical" evidence="9">
    <location>
        <begin position="64"/>
        <end position="84"/>
    </location>
</feature>
<comment type="subunit">
    <text evidence="9">The system is composed of three essential subunits: KdpA, KdpB and KdpC.</text>
</comment>
<dbReference type="RefSeq" id="WP_252968189.1">
    <property type="nucleotide sequence ID" value="NZ_DAITWI010000001.1"/>
</dbReference>
<dbReference type="PIRSF" id="PIRSF001294">
    <property type="entry name" value="K_ATPaseA"/>
    <property type="match status" value="1"/>
</dbReference>
<evidence type="ECO:0000256" key="5">
    <source>
        <dbReference type="ARBA" id="ARBA00022958"/>
    </source>
</evidence>
<dbReference type="GO" id="GO:0030955">
    <property type="term" value="F:potassium ion binding"/>
    <property type="evidence" value="ECO:0007669"/>
    <property type="project" value="UniProtKB-UniRule"/>
</dbReference>
<evidence type="ECO:0000313" key="11">
    <source>
        <dbReference type="Proteomes" id="UP000478636"/>
    </source>
</evidence>
<evidence type="ECO:0000256" key="3">
    <source>
        <dbReference type="ARBA" id="ARBA00022538"/>
    </source>
</evidence>
<accession>A0A6L7AD92</accession>
<feature type="transmembrane region" description="Helical" evidence="9">
    <location>
        <begin position="132"/>
        <end position="154"/>
    </location>
</feature>
<feature type="transmembrane region" description="Helical" evidence="9">
    <location>
        <begin position="175"/>
        <end position="197"/>
    </location>
</feature>
<keyword evidence="3 9" id="KW-0633">Potassium transport</keyword>
<keyword evidence="2 9" id="KW-1003">Cell membrane</keyword>
<evidence type="ECO:0000313" key="10">
    <source>
        <dbReference type="EMBL" id="MWN21189.1"/>
    </source>
</evidence>
<evidence type="ECO:0000256" key="1">
    <source>
        <dbReference type="ARBA" id="ARBA00022448"/>
    </source>
</evidence>
<evidence type="ECO:0000256" key="2">
    <source>
        <dbReference type="ARBA" id="ARBA00022475"/>
    </source>
</evidence>
<dbReference type="NCBIfam" id="TIGR00680">
    <property type="entry name" value="kdpA"/>
    <property type="match status" value="1"/>
</dbReference>
<comment type="caution">
    <text evidence="10">The sequence shown here is derived from an EMBL/GenBank/DDBJ whole genome shotgun (WGS) entry which is preliminary data.</text>
</comment>
<evidence type="ECO:0000256" key="9">
    <source>
        <dbReference type="HAMAP-Rule" id="MF_00275"/>
    </source>
</evidence>
<name>A0A6L7AD92_LEULA</name>
<dbReference type="Pfam" id="PF03814">
    <property type="entry name" value="KdpA"/>
    <property type="match status" value="1"/>
</dbReference>
<feature type="transmembrane region" description="Helical" evidence="9">
    <location>
        <begin position="520"/>
        <end position="547"/>
    </location>
</feature>
<dbReference type="AlphaFoldDB" id="A0A6L7AD92"/>
<dbReference type="EMBL" id="WSZI01000013">
    <property type="protein sequence ID" value="MWN21189.1"/>
    <property type="molecule type" value="Genomic_DNA"/>
</dbReference>
<evidence type="ECO:0000256" key="4">
    <source>
        <dbReference type="ARBA" id="ARBA00022692"/>
    </source>
</evidence>
<evidence type="ECO:0000256" key="7">
    <source>
        <dbReference type="ARBA" id="ARBA00023065"/>
    </source>
</evidence>
<comment type="similarity">
    <text evidence="9">Belongs to the KdpA family.</text>
</comment>
<feature type="transmembrane region" description="Helical" evidence="9">
    <location>
        <begin position="278"/>
        <end position="296"/>
    </location>
</feature>
<sequence length="553" mass="58574">MIWWRDVMIIGLIVGLSIPVGRYIAAVMAGKKVWLSAVLKPVEKRIYRVLGYQDTPAEMSGRQFVLAIVVFSLMSLFVVMGVLMTQQWLPFNPNHVHNVPWDLALNTAMSFVTNTDWQAYSGETAMSYLSQFAVLTTQNFASAAVGVAALLAVIRGFSRKESQTVGNFWVDITRFTLYVLVPLSMVLTLLMVSQGAVQNFAPNHAVQGILLPSGPASSQFAISLLGSNGGGFFGANAAALFHNPTGLSNLFESVAIVLLPAALVVMFGQMVGRRQAMVIYAVMLGLLVLAVIGTTLSELHLGQHVAGVAGSTALEGKNIVNGIGLSALWNTLSTAVSNGSVNASLDSFTSLGGLIPMLLMQLGEIVFGGVGSGLYGMLSFVLLTVFISGLMVGRTPEYLGKKIAAYDMKMVALAILLPPVLTLVSTGIAVSWPGIRSSLTNTGAHGFSEILYGFSSMGNNNGSSFAGFNGDQLMVNVVGTVLMGCTRFVPLLAMVYLGANLAKKKQMAISSGTFRTDTGLFAVLLLVIILLIGALNFVPALILGPIADFLTAR</sequence>
<dbReference type="GO" id="GO:0005886">
    <property type="term" value="C:plasma membrane"/>
    <property type="evidence" value="ECO:0007669"/>
    <property type="project" value="UniProtKB-SubCell"/>
</dbReference>
<keyword evidence="5 9" id="KW-0630">Potassium</keyword>
<feature type="transmembrane region" description="Helical" evidence="9">
    <location>
        <begin position="6"/>
        <end position="25"/>
    </location>
</feature>
<proteinExistence type="inferred from homology"/>
<gene>
    <name evidence="9 10" type="primary">kdpA</name>
    <name evidence="10" type="ORF">GQS40_05830</name>
</gene>
<feature type="transmembrane region" description="Helical" evidence="9">
    <location>
        <begin position="365"/>
        <end position="390"/>
    </location>
</feature>
<evidence type="ECO:0000256" key="6">
    <source>
        <dbReference type="ARBA" id="ARBA00022989"/>
    </source>
</evidence>
<dbReference type="GO" id="GO:0008556">
    <property type="term" value="F:P-type potassium transmembrane transporter activity"/>
    <property type="evidence" value="ECO:0007669"/>
    <property type="project" value="InterPro"/>
</dbReference>